<sequence>MKKVLIVDDNDRYANNLKLYLDAKKINSDRAVDAKQGWELFTNSNDYDMIISDVTMETQTSGLWMMRKIYKSGYKGIMVIASTGFDVSGVMPFSSIFLSWFCGLHWMIPKVPLKQGTVEWVPTILSKGKSTPF</sequence>
<organism evidence="5 6">
    <name type="scientific">Leptospira levettii</name>
    <dbReference type="NCBI Taxonomy" id="2023178"/>
    <lineage>
        <taxon>Bacteria</taxon>
        <taxon>Pseudomonadati</taxon>
        <taxon>Spirochaetota</taxon>
        <taxon>Spirochaetia</taxon>
        <taxon>Leptospirales</taxon>
        <taxon>Leptospiraceae</taxon>
        <taxon>Leptospira</taxon>
    </lineage>
</organism>
<reference evidence="5" key="1">
    <citation type="submission" date="2022-06" db="EMBL/GenBank/DDBJ databases">
        <title>Leptospira isolates from biofilms formed at urban environments.</title>
        <authorList>
            <person name="Ribeiro P.S."/>
            <person name="Sousa T."/>
            <person name="Carvalho N."/>
            <person name="Aburjaile F."/>
            <person name="Neves F."/>
            <person name="Oliveira D."/>
            <person name="Blanco L."/>
            <person name="Lima J."/>
            <person name="Costa F."/>
            <person name="Brenig B."/>
            <person name="Soares S."/>
            <person name="Ramos R."/>
            <person name="Goes-Neto A."/>
            <person name="Matiuzzi M."/>
            <person name="Azevedo V."/>
            <person name="Ristow P."/>
        </authorList>
    </citation>
    <scope>NUCLEOTIDE SEQUENCE</scope>
    <source>
        <strain evidence="5">VSF7</strain>
    </source>
</reference>
<protein>
    <submittedName>
        <fullName evidence="5">Response regulator</fullName>
    </submittedName>
</protein>
<evidence type="ECO:0000259" key="4">
    <source>
        <dbReference type="PROSITE" id="PS50110"/>
    </source>
</evidence>
<feature type="domain" description="Response regulatory" evidence="4">
    <location>
        <begin position="3"/>
        <end position="125"/>
    </location>
</feature>
<keyword evidence="3" id="KW-0812">Transmembrane</keyword>
<accession>A0AAW5V4D5</accession>
<gene>
    <name evidence="5" type="ORF">ND810_01825</name>
</gene>
<dbReference type="AlphaFoldDB" id="A0AAW5V4D5"/>
<name>A0AAW5V4D5_9LEPT</name>
<comment type="caution">
    <text evidence="5">The sequence shown here is derived from an EMBL/GenBank/DDBJ whole genome shotgun (WGS) entry which is preliminary data.</text>
</comment>
<proteinExistence type="predicted"/>
<feature type="transmembrane region" description="Helical" evidence="3">
    <location>
        <begin position="76"/>
        <end position="101"/>
    </location>
</feature>
<dbReference type="SUPFAM" id="SSF52172">
    <property type="entry name" value="CheY-like"/>
    <property type="match status" value="1"/>
</dbReference>
<evidence type="ECO:0000256" key="3">
    <source>
        <dbReference type="SAM" id="Phobius"/>
    </source>
</evidence>
<keyword evidence="3" id="KW-0472">Membrane</keyword>
<dbReference type="InterPro" id="IPR050595">
    <property type="entry name" value="Bact_response_regulator"/>
</dbReference>
<dbReference type="Pfam" id="PF00072">
    <property type="entry name" value="Response_reg"/>
    <property type="match status" value="1"/>
</dbReference>
<dbReference type="PANTHER" id="PTHR44591:SF3">
    <property type="entry name" value="RESPONSE REGULATORY DOMAIN-CONTAINING PROTEIN"/>
    <property type="match status" value="1"/>
</dbReference>
<dbReference type="PROSITE" id="PS50110">
    <property type="entry name" value="RESPONSE_REGULATORY"/>
    <property type="match status" value="1"/>
</dbReference>
<dbReference type="RefSeq" id="WP_265355685.1">
    <property type="nucleotide sequence ID" value="NZ_JAMQPS010000001.1"/>
</dbReference>
<dbReference type="CDD" id="cd00156">
    <property type="entry name" value="REC"/>
    <property type="match status" value="1"/>
</dbReference>
<dbReference type="Gene3D" id="3.40.50.2300">
    <property type="match status" value="1"/>
</dbReference>
<dbReference type="PANTHER" id="PTHR44591">
    <property type="entry name" value="STRESS RESPONSE REGULATOR PROTEIN 1"/>
    <property type="match status" value="1"/>
</dbReference>
<evidence type="ECO:0000256" key="1">
    <source>
        <dbReference type="ARBA" id="ARBA00022553"/>
    </source>
</evidence>
<dbReference type="InterPro" id="IPR001789">
    <property type="entry name" value="Sig_transdc_resp-reg_receiver"/>
</dbReference>
<dbReference type="InterPro" id="IPR011006">
    <property type="entry name" value="CheY-like_superfamily"/>
</dbReference>
<dbReference type="GO" id="GO:0000160">
    <property type="term" value="P:phosphorelay signal transduction system"/>
    <property type="evidence" value="ECO:0007669"/>
    <property type="project" value="InterPro"/>
</dbReference>
<evidence type="ECO:0000256" key="2">
    <source>
        <dbReference type="PROSITE-ProRule" id="PRU00169"/>
    </source>
</evidence>
<dbReference type="Proteomes" id="UP001209694">
    <property type="component" value="Unassembled WGS sequence"/>
</dbReference>
<keyword evidence="3" id="KW-1133">Transmembrane helix</keyword>
<feature type="modified residue" description="4-aspartylphosphate" evidence="2">
    <location>
        <position position="53"/>
    </location>
</feature>
<evidence type="ECO:0000313" key="5">
    <source>
        <dbReference type="EMBL" id="MCW7513879.1"/>
    </source>
</evidence>
<dbReference type="EMBL" id="JAMQQD010000001">
    <property type="protein sequence ID" value="MCW7513879.1"/>
    <property type="molecule type" value="Genomic_DNA"/>
</dbReference>
<keyword evidence="1 2" id="KW-0597">Phosphoprotein</keyword>
<evidence type="ECO:0000313" key="6">
    <source>
        <dbReference type="Proteomes" id="UP001209694"/>
    </source>
</evidence>